<dbReference type="AlphaFoldDB" id="A0A3S9WDE4"/>
<dbReference type="RefSeq" id="WP_241240157.1">
    <property type="nucleotide sequence ID" value="NZ_CP031423.1"/>
</dbReference>
<protein>
    <submittedName>
        <fullName evidence="1">Uncharacterized protein</fullName>
    </submittedName>
</protein>
<evidence type="ECO:0000313" key="1">
    <source>
        <dbReference type="EMBL" id="AZS38040.1"/>
    </source>
</evidence>
<name>A0A3S9WDE4_9MICO</name>
<accession>A0A3S9WDE4</accession>
<dbReference type="Proteomes" id="UP000276888">
    <property type="component" value="Chromosome"/>
</dbReference>
<dbReference type="EMBL" id="CP031423">
    <property type="protein sequence ID" value="AZS38040.1"/>
    <property type="molecule type" value="Genomic_DNA"/>
</dbReference>
<evidence type="ECO:0000313" key="2">
    <source>
        <dbReference type="Proteomes" id="UP000276888"/>
    </source>
</evidence>
<dbReference type="KEGG" id="mlv:CVS47_02690"/>
<organism evidence="1 2">
    <name type="scientific">Microbacterium lemovicicum</name>
    <dbReference type="NCBI Taxonomy" id="1072463"/>
    <lineage>
        <taxon>Bacteria</taxon>
        <taxon>Bacillati</taxon>
        <taxon>Actinomycetota</taxon>
        <taxon>Actinomycetes</taxon>
        <taxon>Micrococcales</taxon>
        <taxon>Microbacteriaceae</taxon>
        <taxon>Microbacterium</taxon>
    </lineage>
</organism>
<gene>
    <name evidence="1" type="ORF">CVS47_02690</name>
</gene>
<keyword evidence="2" id="KW-1185">Reference proteome</keyword>
<proteinExistence type="predicted"/>
<sequence length="86" mass="9408">MRDTMDAAPRGTLDGIVWAQVEPGFHVGSRDGDFLGYIDRRDDGQYLAWDMTARVVGRFPDLASAIRVLSERHPDADARGEGGTSS</sequence>
<reference evidence="1 2" key="1">
    <citation type="submission" date="2018-08" db="EMBL/GenBank/DDBJ databases">
        <title>Microbacterium lemovicicum sp. nov., a bacterium isolated from a natural uranium-rich soil.</title>
        <authorList>
            <person name="ORTET P."/>
        </authorList>
    </citation>
    <scope>NUCLEOTIDE SEQUENCE [LARGE SCALE GENOMIC DNA]</scope>
    <source>
        <strain evidence="1 2">Viu22</strain>
    </source>
</reference>